<feature type="domain" description="Glucose-6-phosphate dehydrogenase assembly protein OpcA C-terminal" evidence="2">
    <location>
        <begin position="165"/>
        <end position="298"/>
    </location>
</feature>
<gene>
    <name evidence="3" type="ORF">GCM10010910_08060</name>
</gene>
<protein>
    <submittedName>
        <fullName evidence="3">Glucose-6-phosphate dehydrogenase assembly protein OpcA</fullName>
    </submittedName>
</protein>
<evidence type="ECO:0000313" key="4">
    <source>
        <dbReference type="Proteomes" id="UP000638043"/>
    </source>
</evidence>
<dbReference type="RefSeq" id="WP_188700112.1">
    <property type="nucleotide sequence ID" value="NZ_BMMQ01000002.1"/>
</dbReference>
<dbReference type="Pfam" id="PF10128">
    <property type="entry name" value="OpcA_G6PD_assem"/>
    <property type="match status" value="1"/>
</dbReference>
<organism evidence="3 4">
    <name type="scientific">Microbacterium nanhaiense</name>
    <dbReference type="NCBI Taxonomy" id="1301026"/>
    <lineage>
        <taxon>Bacteria</taxon>
        <taxon>Bacillati</taxon>
        <taxon>Actinomycetota</taxon>
        <taxon>Actinomycetes</taxon>
        <taxon>Micrococcales</taxon>
        <taxon>Microbacteriaceae</taxon>
        <taxon>Microbacterium</taxon>
    </lineage>
</organism>
<proteinExistence type="predicted"/>
<comment type="caution">
    <text evidence="3">The sequence shown here is derived from an EMBL/GenBank/DDBJ whole genome shotgun (WGS) entry which is preliminary data.</text>
</comment>
<evidence type="ECO:0000259" key="1">
    <source>
        <dbReference type="Pfam" id="PF10128"/>
    </source>
</evidence>
<dbReference type="Proteomes" id="UP000638043">
    <property type="component" value="Unassembled WGS sequence"/>
</dbReference>
<dbReference type="PANTHER" id="PTHR38658:SF1">
    <property type="entry name" value="OXPP CYCLE PROTEIN OPCA-RELATED"/>
    <property type="match status" value="1"/>
</dbReference>
<dbReference type="InterPro" id="IPR004555">
    <property type="entry name" value="G6PDH_assembly_OpcA"/>
</dbReference>
<dbReference type="InterPro" id="IPR046802">
    <property type="entry name" value="OpcA_G6PD_C"/>
</dbReference>
<feature type="domain" description="Glucose-6-phosphate dehydrogenase assembly protein OpcA N-terminal" evidence="1">
    <location>
        <begin position="51"/>
        <end position="159"/>
    </location>
</feature>
<name>A0ABQ2MXQ8_9MICO</name>
<sequence>MIIDLNETTVSKVAKKLVSVREEGGAVALGRVLTLIIKADDRPVEEAIEAANDASREHPMRVIVVVTHPGDEARLDAEIRVGGDAGASEVVILHAYGEAANNSESLVTGLLLPDAPVVAWWPGDDAPEAPALSPLGRIAQRRITDSSASEKADERLARLDETYRPGDTDLAWTRLTRWREHLAAVLDQPPFEPVTAVEVRGAADSPSTALLAAWLGMALDVPVTWRNEDPAEWSHGMRSVRLTRESGDIVLERRTETHAVLTQPGQPDHDLLLPRRSLRECIAEELRRLDADRLYGRVITDGWRALPEATV</sequence>
<dbReference type="EMBL" id="BMMQ01000002">
    <property type="protein sequence ID" value="GGO61086.1"/>
    <property type="molecule type" value="Genomic_DNA"/>
</dbReference>
<keyword evidence="4" id="KW-1185">Reference proteome</keyword>
<evidence type="ECO:0000259" key="2">
    <source>
        <dbReference type="Pfam" id="PF20171"/>
    </source>
</evidence>
<accession>A0ABQ2MXQ8</accession>
<dbReference type="Pfam" id="PF20171">
    <property type="entry name" value="OpcA_G6PD_C"/>
    <property type="match status" value="1"/>
</dbReference>
<dbReference type="InterPro" id="IPR046801">
    <property type="entry name" value="OpcA_G6PD_N"/>
</dbReference>
<reference evidence="4" key="1">
    <citation type="journal article" date="2019" name="Int. J. Syst. Evol. Microbiol.">
        <title>The Global Catalogue of Microorganisms (GCM) 10K type strain sequencing project: providing services to taxonomists for standard genome sequencing and annotation.</title>
        <authorList>
            <consortium name="The Broad Institute Genomics Platform"/>
            <consortium name="The Broad Institute Genome Sequencing Center for Infectious Disease"/>
            <person name="Wu L."/>
            <person name="Ma J."/>
        </authorList>
    </citation>
    <scope>NUCLEOTIDE SEQUENCE [LARGE SCALE GENOMIC DNA]</scope>
    <source>
        <strain evidence="4">CGMCC 4.7181</strain>
    </source>
</reference>
<dbReference type="PANTHER" id="PTHR38658">
    <property type="entry name" value="OXPP CYCLE PROTEIN OPCA-RELATED"/>
    <property type="match status" value="1"/>
</dbReference>
<evidence type="ECO:0000313" key="3">
    <source>
        <dbReference type="EMBL" id="GGO61086.1"/>
    </source>
</evidence>